<keyword evidence="2" id="KW-1185">Reference proteome</keyword>
<dbReference type="Proteomes" id="UP000182771">
    <property type="component" value="Unassembled WGS sequence"/>
</dbReference>
<organism evidence="1 2">
    <name type="scientific">Capnocytophaga granulosa</name>
    <dbReference type="NCBI Taxonomy" id="45242"/>
    <lineage>
        <taxon>Bacteria</taxon>
        <taxon>Pseudomonadati</taxon>
        <taxon>Bacteroidota</taxon>
        <taxon>Flavobacteriia</taxon>
        <taxon>Flavobacteriales</taxon>
        <taxon>Flavobacteriaceae</taxon>
        <taxon>Capnocytophaga</taxon>
    </lineage>
</organism>
<protein>
    <submittedName>
        <fullName evidence="1">Uncharacterized protein</fullName>
    </submittedName>
</protein>
<reference evidence="1 2" key="1">
    <citation type="submission" date="2016-10" db="EMBL/GenBank/DDBJ databases">
        <authorList>
            <person name="Varghese N."/>
            <person name="Submissions S."/>
        </authorList>
    </citation>
    <scope>NUCLEOTIDE SEQUENCE [LARGE SCALE GENOMIC DNA]</scope>
    <source>
        <strain evidence="1 2">DSM 11449</strain>
    </source>
</reference>
<gene>
    <name evidence="1" type="ORF">SAMN05444420_103133</name>
</gene>
<name>A0A1H2VBW2_9FLAO</name>
<dbReference type="AlphaFoldDB" id="A0A1H2VBW2"/>
<dbReference type="RefSeq" id="WP_016420488.1">
    <property type="nucleotide sequence ID" value="NZ_FNND01000003.1"/>
</dbReference>
<sequence length="254" mass="30577">MKHNNHNSFILTSITKILEEAISATTGIGDGIETYALYDYVMQSVFLKMTGAQEQKMKCICWELATNDYEFRKDFLIGNDKLSVKGMSRYDDKQKVYIELIKQIEKNNPRINIEEILDKKKIRKDIRYYLRKIFENTNFAIWGRKGYDQIYSFFEKSVTVKHFGDDNNLFTKFSKKENEDIAECLQERYEQLYHHRNRCAHNTLSYQQNLPTLDTLRKEEYVYENYFIYFSILILIDEIMMKLYQKYLEVIDYN</sequence>
<dbReference type="EMBL" id="FNND01000003">
    <property type="protein sequence ID" value="SDW65825.1"/>
    <property type="molecule type" value="Genomic_DNA"/>
</dbReference>
<proteinExistence type="predicted"/>
<evidence type="ECO:0000313" key="2">
    <source>
        <dbReference type="Proteomes" id="UP000182771"/>
    </source>
</evidence>
<comment type="caution">
    <text evidence="1">The sequence shown here is derived from an EMBL/GenBank/DDBJ whole genome shotgun (WGS) entry which is preliminary data.</text>
</comment>
<evidence type="ECO:0000313" key="1">
    <source>
        <dbReference type="EMBL" id="SDW65825.1"/>
    </source>
</evidence>
<dbReference type="GeneID" id="85016934"/>
<accession>A0A1H2VBW2</accession>